<proteinExistence type="predicted"/>
<keyword evidence="3" id="KW-1185">Reference proteome</keyword>
<sequence>MKLYYIILFLIFSSNLFAENLRVALPDKDYPPFHFVSSEKKGILHDIITAFSKYSGVQVDYIFVPEMRSAKMLQRGDVDVRMESEAWFLGDGSYYWSQGIVMIEDVLVVTRGTELIDFKDLASLKGGVLLGRFGYVYPKYEQSVTNKVLHRENFYSDLEILQSLYKDVDASKRFTVMSRSVVSWYIQKYPELAALSISDVNVGEAQLQLQFSYNARGKKYAKEFNDFLQSLKDDGGLVKIIARYQ</sequence>
<comment type="caution">
    <text evidence="2">The sequence shown here is derived from an EMBL/GenBank/DDBJ whole genome shotgun (WGS) entry which is preliminary data.</text>
</comment>
<feature type="domain" description="Solute-binding protein family 3/N-terminal" evidence="1">
    <location>
        <begin position="27"/>
        <end position="244"/>
    </location>
</feature>
<protein>
    <submittedName>
        <fullName evidence="2">Amino acid ABC transporter substrate-binding protein</fullName>
    </submittedName>
</protein>
<evidence type="ECO:0000259" key="1">
    <source>
        <dbReference type="Pfam" id="PF00497"/>
    </source>
</evidence>
<evidence type="ECO:0000313" key="2">
    <source>
        <dbReference type="EMBL" id="NMM40432.1"/>
    </source>
</evidence>
<dbReference type="RefSeq" id="WP_169019488.1">
    <property type="nucleotide sequence ID" value="NZ_JABBMT010000006.1"/>
</dbReference>
<dbReference type="Gene3D" id="3.40.190.10">
    <property type="entry name" value="Periplasmic binding protein-like II"/>
    <property type="match status" value="2"/>
</dbReference>
<dbReference type="InterPro" id="IPR001638">
    <property type="entry name" value="Solute-binding_3/MltF_N"/>
</dbReference>
<evidence type="ECO:0000313" key="3">
    <source>
        <dbReference type="Proteomes" id="UP000570493"/>
    </source>
</evidence>
<dbReference type="SUPFAM" id="SSF53850">
    <property type="entry name" value="Periplasmic binding protein-like II"/>
    <property type="match status" value="1"/>
</dbReference>
<dbReference type="Proteomes" id="UP000570493">
    <property type="component" value="Unassembled WGS sequence"/>
</dbReference>
<accession>A0A7Y0HC17</accession>
<name>A0A7Y0HC17_9GAMM</name>
<dbReference type="Pfam" id="PF00497">
    <property type="entry name" value="SBP_bac_3"/>
    <property type="match status" value="1"/>
</dbReference>
<organism evidence="2 3">
    <name type="scientific">Pseudoalteromonas arctica</name>
    <dbReference type="NCBI Taxonomy" id="394751"/>
    <lineage>
        <taxon>Bacteria</taxon>
        <taxon>Pseudomonadati</taxon>
        <taxon>Pseudomonadota</taxon>
        <taxon>Gammaproteobacteria</taxon>
        <taxon>Alteromonadales</taxon>
        <taxon>Pseudoalteromonadaceae</taxon>
        <taxon>Pseudoalteromonas</taxon>
    </lineage>
</organism>
<gene>
    <name evidence="2" type="ORF">HHO47_06125</name>
</gene>
<dbReference type="EMBL" id="JABBMT010000006">
    <property type="protein sequence ID" value="NMM40432.1"/>
    <property type="molecule type" value="Genomic_DNA"/>
</dbReference>
<reference evidence="2" key="1">
    <citation type="submission" date="2020-04" db="EMBL/GenBank/DDBJ databases">
        <title>Genome Sequencing for Pseudoaltermonas arctica.</title>
        <authorList>
            <person name="Elkins N.S."/>
        </authorList>
    </citation>
    <scope>NUCLEOTIDE SEQUENCE [LARGE SCALE GENOMIC DNA]</scope>
    <source>
        <strain evidence="2">NEC-BIFX-2020_0012</strain>
    </source>
</reference>
<dbReference type="AlphaFoldDB" id="A0A7Y0HC17"/>